<dbReference type="GO" id="GO:0033165">
    <property type="term" value="C:interphotoreceptor matrix"/>
    <property type="evidence" value="ECO:0007669"/>
    <property type="project" value="UniProtKB-SubCell"/>
</dbReference>
<keyword evidence="10" id="KW-0966">Cell projection</keyword>
<dbReference type="Pfam" id="PF01390">
    <property type="entry name" value="SEA"/>
    <property type="match status" value="4"/>
</dbReference>
<feature type="region of interest" description="Disordered" evidence="11">
    <location>
        <begin position="136"/>
        <end position="157"/>
    </location>
</feature>
<feature type="domain" description="SEA" evidence="12">
    <location>
        <begin position="279"/>
        <end position="393"/>
    </location>
</feature>
<keyword evidence="14" id="KW-1185">Reference proteome</keyword>
<dbReference type="InterPro" id="IPR036364">
    <property type="entry name" value="SEA_dom_sf"/>
</dbReference>
<dbReference type="PANTHER" id="PTHR12199:SF5">
    <property type="entry name" value="MUCIN-2-LIKE ISOFORM X1"/>
    <property type="match status" value="1"/>
</dbReference>
<evidence type="ECO:0000256" key="6">
    <source>
        <dbReference type="ARBA" id="ARBA00022674"/>
    </source>
</evidence>
<evidence type="ECO:0000256" key="10">
    <source>
        <dbReference type="ARBA" id="ARBA00023273"/>
    </source>
</evidence>
<keyword evidence="5" id="KW-0272">Extracellular matrix</keyword>
<keyword evidence="4" id="KW-0964">Secreted</keyword>
<organism evidence="13 14">
    <name type="scientific">Anguilla anguilla</name>
    <name type="common">European freshwater eel</name>
    <name type="synonym">Muraena anguilla</name>
    <dbReference type="NCBI Taxonomy" id="7936"/>
    <lineage>
        <taxon>Eukaryota</taxon>
        <taxon>Metazoa</taxon>
        <taxon>Chordata</taxon>
        <taxon>Craniata</taxon>
        <taxon>Vertebrata</taxon>
        <taxon>Euteleostomi</taxon>
        <taxon>Actinopterygii</taxon>
        <taxon>Neopterygii</taxon>
        <taxon>Teleostei</taxon>
        <taxon>Anguilliformes</taxon>
        <taxon>Anguillidae</taxon>
        <taxon>Anguilla</taxon>
    </lineage>
</organism>
<keyword evidence="8" id="KW-0677">Repeat</keyword>
<dbReference type="GO" id="GO:0007601">
    <property type="term" value="P:visual perception"/>
    <property type="evidence" value="ECO:0007669"/>
    <property type="project" value="InterPro"/>
</dbReference>
<comment type="caution">
    <text evidence="13">The sequence shown here is derived from an EMBL/GenBank/DDBJ whole genome shotgun (WGS) entry which is preliminary data.</text>
</comment>
<keyword evidence="6" id="KW-0358">Heparin-binding</keyword>
<dbReference type="Proteomes" id="UP001044222">
    <property type="component" value="Unassembled WGS sequence"/>
</dbReference>
<dbReference type="InterPro" id="IPR039861">
    <property type="entry name" value="IMPG"/>
</dbReference>
<dbReference type="Gene3D" id="3.30.70.960">
    <property type="entry name" value="SEA domain"/>
    <property type="match status" value="4"/>
</dbReference>
<feature type="domain" description="SEA" evidence="12">
    <location>
        <begin position="399"/>
        <end position="525"/>
    </location>
</feature>
<dbReference type="GO" id="GO:0008201">
    <property type="term" value="F:heparin binding"/>
    <property type="evidence" value="ECO:0007669"/>
    <property type="project" value="UniProtKB-KW"/>
</dbReference>
<dbReference type="PROSITE" id="PS50024">
    <property type="entry name" value="SEA"/>
    <property type="match status" value="4"/>
</dbReference>
<reference evidence="13" key="1">
    <citation type="submission" date="2021-01" db="EMBL/GenBank/DDBJ databases">
        <title>A chromosome-scale assembly of European eel, Anguilla anguilla.</title>
        <authorList>
            <person name="Henkel C."/>
            <person name="Jong-Raadsen S.A."/>
            <person name="Dufour S."/>
            <person name="Weltzien F.-A."/>
            <person name="Palstra A.P."/>
            <person name="Pelster B."/>
            <person name="Spaink H.P."/>
            <person name="Van Den Thillart G.E."/>
            <person name="Jansen H."/>
            <person name="Zahm M."/>
            <person name="Klopp C."/>
            <person name="Cedric C."/>
            <person name="Louis A."/>
            <person name="Berthelot C."/>
            <person name="Parey E."/>
            <person name="Roest Crollius H."/>
            <person name="Montfort J."/>
            <person name="Robinson-Rechavi M."/>
            <person name="Bucao C."/>
            <person name="Bouchez O."/>
            <person name="Gislard M."/>
            <person name="Lluch J."/>
            <person name="Milhes M."/>
            <person name="Lampietro C."/>
            <person name="Lopez Roques C."/>
            <person name="Donnadieu C."/>
            <person name="Braasch I."/>
            <person name="Desvignes T."/>
            <person name="Postlethwait J."/>
            <person name="Bobe J."/>
            <person name="Guiguen Y."/>
            <person name="Dirks R."/>
        </authorList>
    </citation>
    <scope>NUCLEOTIDE SEQUENCE</scope>
    <source>
        <strain evidence="13">Tag_6206</strain>
        <tissue evidence="13">Liver</tissue>
    </source>
</reference>
<feature type="region of interest" description="Disordered" evidence="11">
    <location>
        <begin position="568"/>
        <end position="591"/>
    </location>
</feature>
<evidence type="ECO:0000259" key="12">
    <source>
        <dbReference type="PROSITE" id="PS50024"/>
    </source>
</evidence>
<evidence type="ECO:0000256" key="2">
    <source>
        <dbReference type="ARBA" id="ARBA00004504"/>
    </source>
</evidence>
<keyword evidence="9" id="KW-0325">Glycoprotein</keyword>
<name>A0A9D3LIW8_ANGAN</name>
<protein>
    <recommendedName>
        <fullName evidence="12">SEA domain-containing protein</fullName>
    </recommendedName>
</protein>
<evidence type="ECO:0000313" key="14">
    <source>
        <dbReference type="Proteomes" id="UP001044222"/>
    </source>
</evidence>
<comment type="subcellular location">
    <subcellularLocation>
        <location evidence="2">Cell projection</location>
        <location evidence="2">Cilium</location>
        <location evidence="2">Photoreceptor outer segment</location>
    </subcellularLocation>
    <subcellularLocation>
        <location evidence="1">Photoreceptor inner segment</location>
    </subcellularLocation>
    <subcellularLocation>
        <location evidence="3">Secreted</location>
        <location evidence="3">Extracellular space</location>
        <location evidence="3">Extracellular matrix</location>
        <location evidence="3">Interphotoreceptor matrix</location>
    </subcellularLocation>
</comment>
<evidence type="ECO:0000256" key="4">
    <source>
        <dbReference type="ARBA" id="ARBA00022525"/>
    </source>
</evidence>
<evidence type="ECO:0000256" key="8">
    <source>
        <dbReference type="ARBA" id="ARBA00022737"/>
    </source>
</evidence>
<evidence type="ECO:0000256" key="5">
    <source>
        <dbReference type="ARBA" id="ARBA00022530"/>
    </source>
</evidence>
<sequence length="731" mass="78107">MHFACCPIKVLYCSVSFSFISRREEGTAVEVALIFNGTSSETLPSTDDVAETLIRAVTDPDSTLTTQFNVTVAVDSIRVLNPTTSTTSEAPSNGSTVPAANTIAPVTATPTAFTSIATGGISNSAGNATTVADSTSVINPTTSTTPEVPATGSPLPAATTTVPTQVLILQATLEVPFVPALENSQSTEYQDLATTVIGFYDAIFSSQYGLLFERTEVRSFSRREEGTAVEVALIFNGTSSETLPSTDDVAETLIRAVTDPDSTLTTQFNVTVAVDSIRVLTTTTVPTQVLILQATLEVPFVPALENSQSTEYQDLATTVIGFYDAIFSSQYGLLFERTEVRSFSRREEGTAVEVALIFNGTSSETLPSTDDVAETLIRAVTDPDSTLTTQFNVTVAVDSIRVLILALEVTLVFPFEPALEDNQSPQFKALAAQIVALCDAIYRGRYGLFFIRTVVRAFRPLRVRMLGTDVEADLIFNTTMPEALPSNEDVKKTLQSAVTNPNSTITSEFNITVVAESIRVMSVNTSTTPSTKLTTASVNTSTTPSTKLTTASVANASTTTKVKLTTAKATTRATTTPSSAKPATAAPTSASTATPSAIVQIEFTSRETFVPDLLNQNSKAFQARSKLTKEQIEPIFRRAFSSFIQLNIRSFREGSIVTNADMTFKSSESLPSNDQILSTLRNAILNSQISFDIDPDSIKLTSAISSGVSDMTSVLTASSLAMVSLLLSHCW</sequence>
<evidence type="ECO:0000256" key="11">
    <source>
        <dbReference type="SAM" id="MobiDB-lite"/>
    </source>
</evidence>
<feature type="domain" description="SEA" evidence="12">
    <location>
        <begin position="158"/>
        <end position="270"/>
    </location>
</feature>
<dbReference type="AlphaFoldDB" id="A0A9D3LIW8"/>
<gene>
    <name evidence="13" type="ORF">ANANG_G00316380</name>
</gene>
<keyword evidence="7" id="KW-0732">Signal</keyword>
<evidence type="ECO:0000313" key="13">
    <source>
        <dbReference type="EMBL" id="KAG5830154.1"/>
    </source>
</evidence>
<evidence type="ECO:0000256" key="7">
    <source>
        <dbReference type="ARBA" id="ARBA00022729"/>
    </source>
</evidence>
<dbReference type="SMART" id="SM00200">
    <property type="entry name" value="SEA"/>
    <property type="match status" value="3"/>
</dbReference>
<feature type="domain" description="SEA" evidence="12">
    <location>
        <begin position="595"/>
        <end position="705"/>
    </location>
</feature>
<dbReference type="PANTHER" id="PTHR12199">
    <property type="entry name" value="INTERPHOTORECEPTOR MATRIX PROTEOGLYCAN"/>
    <property type="match status" value="1"/>
</dbReference>
<dbReference type="GO" id="GO:0001917">
    <property type="term" value="C:photoreceptor inner segment"/>
    <property type="evidence" value="ECO:0007669"/>
    <property type="project" value="UniProtKB-SubCell"/>
</dbReference>
<accession>A0A9D3LIW8</accession>
<evidence type="ECO:0000256" key="1">
    <source>
        <dbReference type="ARBA" id="ARBA00004437"/>
    </source>
</evidence>
<proteinExistence type="predicted"/>
<dbReference type="GO" id="GO:0001750">
    <property type="term" value="C:photoreceptor outer segment"/>
    <property type="evidence" value="ECO:0007669"/>
    <property type="project" value="UniProtKB-SubCell"/>
</dbReference>
<evidence type="ECO:0000256" key="3">
    <source>
        <dbReference type="ARBA" id="ARBA00004593"/>
    </source>
</evidence>
<evidence type="ECO:0000256" key="9">
    <source>
        <dbReference type="ARBA" id="ARBA00023180"/>
    </source>
</evidence>
<dbReference type="InterPro" id="IPR000082">
    <property type="entry name" value="SEA_dom"/>
</dbReference>
<feature type="compositionally biased region" description="Polar residues" evidence="11">
    <location>
        <begin position="136"/>
        <end position="146"/>
    </location>
</feature>
<dbReference type="SUPFAM" id="SSF82671">
    <property type="entry name" value="SEA domain"/>
    <property type="match status" value="3"/>
</dbReference>
<dbReference type="EMBL" id="JAFIRN010000040">
    <property type="protein sequence ID" value="KAG5830154.1"/>
    <property type="molecule type" value="Genomic_DNA"/>
</dbReference>